<keyword evidence="3" id="KW-1185">Reference proteome</keyword>
<dbReference type="AlphaFoldDB" id="A0A8S0ZKZ5"/>
<comment type="caution">
    <text evidence="1">The sequence shown here is derived from an EMBL/GenBank/DDBJ whole genome shotgun (WGS) entry which is preliminary data.</text>
</comment>
<evidence type="ECO:0000313" key="1">
    <source>
        <dbReference type="EMBL" id="CAB3233925.1"/>
    </source>
</evidence>
<protein>
    <submittedName>
        <fullName evidence="1">Uncharacterized protein</fullName>
    </submittedName>
</protein>
<name>A0A8S0ZKZ5_ARCPL</name>
<sequence length="118" mass="13323">MHPRSVSDYNATEAAEISCAHRACGWGQCAGSRAAETKYPKAFVIARAPAKYGTNLGFRETRAARPWHTTSNCKNAHYSRLKTRKKRFYFCSERPLNLGRMETESNTSDFGWGRVVCI</sequence>
<evidence type="ECO:0000313" key="2">
    <source>
        <dbReference type="EMBL" id="CAB3246813.1"/>
    </source>
</evidence>
<dbReference type="Proteomes" id="UP000494106">
    <property type="component" value="Unassembled WGS sequence"/>
</dbReference>
<evidence type="ECO:0000313" key="4">
    <source>
        <dbReference type="Proteomes" id="UP000494256"/>
    </source>
</evidence>
<accession>A0A8S0ZKZ5</accession>
<dbReference type="EMBL" id="CADEBC010000479">
    <property type="protein sequence ID" value="CAB3233925.1"/>
    <property type="molecule type" value="Genomic_DNA"/>
</dbReference>
<reference evidence="3 4" key="1">
    <citation type="submission" date="2020-04" db="EMBL/GenBank/DDBJ databases">
        <authorList>
            <person name="Wallbank WR R."/>
            <person name="Pardo Diaz C."/>
            <person name="Kozak K."/>
            <person name="Martin S."/>
            <person name="Jiggins C."/>
            <person name="Moest M."/>
            <person name="Warren A I."/>
            <person name="Byers J.R.P. K."/>
            <person name="Montejo-Kovacevich G."/>
            <person name="Yen C E."/>
        </authorList>
    </citation>
    <scope>NUCLEOTIDE SEQUENCE [LARGE SCALE GENOMIC DNA]</scope>
</reference>
<proteinExistence type="predicted"/>
<dbReference type="OrthoDB" id="6969036at2759"/>
<gene>
    <name evidence="2" type="ORF">APLA_LOCUS11652</name>
    <name evidence="1" type="ORF">APLA_LOCUS5495</name>
</gene>
<dbReference type="EMBL" id="CADEBD010000333">
    <property type="protein sequence ID" value="CAB3246813.1"/>
    <property type="molecule type" value="Genomic_DNA"/>
</dbReference>
<organism evidence="1 3">
    <name type="scientific">Arctia plantaginis</name>
    <name type="common">Wood tiger moth</name>
    <name type="synonym">Phalaena plantaginis</name>
    <dbReference type="NCBI Taxonomy" id="874455"/>
    <lineage>
        <taxon>Eukaryota</taxon>
        <taxon>Metazoa</taxon>
        <taxon>Ecdysozoa</taxon>
        <taxon>Arthropoda</taxon>
        <taxon>Hexapoda</taxon>
        <taxon>Insecta</taxon>
        <taxon>Pterygota</taxon>
        <taxon>Neoptera</taxon>
        <taxon>Endopterygota</taxon>
        <taxon>Lepidoptera</taxon>
        <taxon>Glossata</taxon>
        <taxon>Ditrysia</taxon>
        <taxon>Noctuoidea</taxon>
        <taxon>Erebidae</taxon>
        <taxon>Arctiinae</taxon>
        <taxon>Arctia</taxon>
    </lineage>
</organism>
<evidence type="ECO:0000313" key="3">
    <source>
        <dbReference type="Proteomes" id="UP000494106"/>
    </source>
</evidence>
<dbReference type="Proteomes" id="UP000494256">
    <property type="component" value="Unassembled WGS sequence"/>
</dbReference>